<dbReference type="SUPFAM" id="SSF109604">
    <property type="entry name" value="HD-domain/PDEase-like"/>
    <property type="match status" value="1"/>
</dbReference>
<sequence>MKQVNQVIDEIRAIFLSQGDEQYYGEPVSQFEHAAQSAILAEKSGFDAEVQIAAFLHDIGHLLPAASEEELMANYGRKDHEGVAADWLRDRGFSEKIAVLVENHVNAKRYLCYANPAYYNHLSDASKQTLAFQGGKMEQVEVEAFEKNPYFDLIIRMRRWDEAAKVEHQQLPDLDYFLKICEDYLAHSINVSE</sequence>
<evidence type="ECO:0000313" key="2">
    <source>
        <dbReference type="EMBL" id="RYU96577.1"/>
    </source>
</evidence>
<dbReference type="RefSeq" id="WP_130019912.1">
    <property type="nucleotide sequence ID" value="NZ_SEWF01000006.1"/>
</dbReference>
<dbReference type="InterPro" id="IPR003607">
    <property type="entry name" value="HD/PDEase_dom"/>
</dbReference>
<dbReference type="OrthoDB" id="823268at2"/>
<organism evidence="2 3">
    <name type="scientific">Emticicia agri</name>
    <dbReference type="NCBI Taxonomy" id="2492393"/>
    <lineage>
        <taxon>Bacteria</taxon>
        <taxon>Pseudomonadati</taxon>
        <taxon>Bacteroidota</taxon>
        <taxon>Cytophagia</taxon>
        <taxon>Cytophagales</taxon>
        <taxon>Leadbetterellaceae</taxon>
        <taxon>Emticicia</taxon>
    </lineage>
</organism>
<feature type="domain" description="HD" evidence="1">
    <location>
        <begin position="34"/>
        <end position="109"/>
    </location>
</feature>
<dbReference type="InterPro" id="IPR017670">
    <property type="entry name" value="Phosphonate_degrad-assoc"/>
</dbReference>
<evidence type="ECO:0000259" key="1">
    <source>
        <dbReference type="Pfam" id="PF01966"/>
    </source>
</evidence>
<gene>
    <name evidence="2" type="ORF">EWM59_05350</name>
</gene>
<reference evidence="2 3" key="1">
    <citation type="submission" date="2019-02" db="EMBL/GenBank/DDBJ databases">
        <title>Bacterial novel species Emticicia sp. 17J42-9 isolated from soil.</title>
        <authorList>
            <person name="Jung H.-Y."/>
        </authorList>
    </citation>
    <scope>NUCLEOTIDE SEQUENCE [LARGE SCALE GENOMIC DNA]</scope>
    <source>
        <strain evidence="2 3">17J42-9</strain>
    </source>
</reference>
<dbReference type="PANTHER" id="PTHR40202">
    <property type="match status" value="1"/>
</dbReference>
<dbReference type="InterPro" id="IPR052567">
    <property type="entry name" value="OP_Dioxygenase"/>
</dbReference>
<keyword evidence="3" id="KW-1185">Reference proteome</keyword>
<dbReference type="InterPro" id="IPR006674">
    <property type="entry name" value="HD_domain"/>
</dbReference>
<dbReference type="NCBIfam" id="TIGR03276">
    <property type="entry name" value="Phn-HD"/>
    <property type="match status" value="1"/>
</dbReference>
<dbReference type="Proteomes" id="UP000293162">
    <property type="component" value="Unassembled WGS sequence"/>
</dbReference>
<evidence type="ECO:0000313" key="3">
    <source>
        <dbReference type="Proteomes" id="UP000293162"/>
    </source>
</evidence>
<proteinExistence type="predicted"/>
<protein>
    <submittedName>
        <fullName evidence="2">HDIG domain-containing protein</fullName>
    </submittedName>
</protein>
<dbReference type="NCBIfam" id="TIGR00277">
    <property type="entry name" value="HDIG"/>
    <property type="match status" value="1"/>
</dbReference>
<accession>A0A4Q5M3Y4</accession>
<dbReference type="InterPro" id="IPR006675">
    <property type="entry name" value="HDIG_dom"/>
</dbReference>
<dbReference type="EMBL" id="SEWF01000006">
    <property type="protein sequence ID" value="RYU96577.1"/>
    <property type="molecule type" value="Genomic_DNA"/>
</dbReference>
<name>A0A4Q5M3Y4_9BACT</name>
<dbReference type="Pfam" id="PF01966">
    <property type="entry name" value="HD"/>
    <property type="match status" value="1"/>
</dbReference>
<dbReference type="Gene3D" id="1.10.3210.10">
    <property type="entry name" value="Hypothetical protein af1432"/>
    <property type="match status" value="1"/>
</dbReference>
<dbReference type="PANTHER" id="PTHR40202:SF1">
    <property type="entry name" value="HD DOMAIN-CONTAINING PROTEIN"/>
    <property type="match status" value="1"/>
</dbReference>
<dbReference type="AlphaFoldDB" id="A0A4Q5M3Y4"/>
<dbReference type="CDD" id="cd00077">
    <property type="entry name" value="HDc"/>
    <property type="match status" value="1"/>
</dbReference>
<comment type="caution">
    <text evidence="2">The sequence shown here is derived from an EMBL/GenBank/DDBJ whole genome shotgun (WGS) entry which is preliminary data.</text>
</comment>